<dbReference type="Proteomes" id="UP000192468">
    <property type="component" value="Unassembled WGS sequence"/>
</dbReference>
<dbReference type="OrthoDB" id="9789113at2"/>
<dbReference type="PANTHER" id="PTHR14969">
    <property type="entry name" value="SPHINGOSINE-1-PHOSPHATE PHOSPHOHYDROLASE"/>
    <property type="match status" value="1"/>
</dbReference>
<gene>
    <name evidence="9" type="ORF">SAMN02745134_02983</name>
</gene>
<comment type="subcellular location">
    <subcellularLocation>
        <location evidence="1">Cell membrane</location>
        <topology evidence="1">Multi-pass membrane protein</topology>
    </subcellularLocation>
</comment>
<dbReference type="SMART" id="SM00014">
    <property type="entry name" value="acidPPc"/>
    <property type="match status" value="1"/>
</dbReference>
<keyword evidence="10" id="KW-1185">Reference proteome</keyword>
<feature type="transmembrane region" description="Helical" evidence="7">
    <location>
        <begin position="57"/>
        <end position="79"/>
    </location>
</feature>
<dbReference type="Gene3D" id="1.20.144.10">
    <property type="entry name" value="Phosphatidic acid phosphatase type 2/haloperoxidase"/>
    <property type="match status" value="2"/>
</dbReference>
<evidence type="ECO:0000313" key="10">
    <source>
        <dbReference type="Proteomes" id="UP000192468"/>
    </source>
</evidence>
<keyword evidence="4" id="KW-0378">Hydrolase</keyword>
<dbReference type="GO" id="GO:0016787">
    <property type="term" value="F:hydrolase activity"/>
    <property type="evidence" value="ECO:0007669"/>
    <property type="project" value="UniProtKB-KW"/>
</dbReference>
<dbReference type="EMBL" id="FWXH01000015">
    <property type="protein sequence ID" value="SMC26917.1"/>
    <property type="molecule type" value="Genomic_DNA"/>
</dbReference>
<organism evidence="9 10">
    <name type="scientific">Clostridium acidisoli DSM 12555</name>
    <dbReference type="NCBI Taxonomy" id="1121291"/>
    <lineage>
        <taxon>Bacteria</taxon>
        <taxon>Bacillati</taxon>
        <taxon>Bacillota</taxon>
        <taxon>Clostridia</taxon>
        <taxon>Eubacteriales</taxon>
        <taxon>Clostridiaceae</taxon>
        <taxon>Clostridium</taxon>
    </lineage>
</organism>
<feature type="transmembrane region" description="Helical" evidence="7">
    <location>
        <begin position="125"/>
        <end position="145"/>
    </location>
</feature>
<evidence type="ECO:0000259" key="8">
    <source>
        <dbReference type="SMART" id="SM00014"/>
    </source>
</evidence>
<dbReference type="RefSeq" id="WP_084116809.1">
    <property type="nucleotide sequence ID" value="NZ_FWXH01000015.1"/>
</dbReference>
<dbReference type="GO" id="GO:0005886">
    <property type="term" value="C:plasma membrane"/>
    <property type="evidence" value="ECO:0007669"/>
    <property type="project" value="UniProtKB-SubCell"/>
</dbReference>
<protein>
    <submittedName>
        <fullName evidence="9">Undecaprenyl-diphosphatase</fullName>
    </submittedName>
</protein>
<keyword evidence="3 7" id="KW-0812">Transmembrane</keyword>
<evidence type="ECO:0000256" key="3">
    <source>
        <dbReference type="ARBA" id="ARBA00022692"/>
    </source>
</evidence>
<dbReference type="PANTHER" id="PTHR14969:SF62">
    <property type="entry name" value="DECAPRENYLPHOSPHORYL-5-PHOSPHORIBOSE PHOSPHATASE RV3807C-RELATED"/>
    <property type="match status" value="1"/>
</dbReference>
<sequence>MLIEKFDNTILLFIKNNMHFYLLDKLMIFFTMLGNDGRLWIVIGLVLLVTKKYRKEGLLLLISICIGAILGEGIIKHLVCRNRPFTHYPGIKLLISKPKGYSFPSGHTTAAFTSAYVLSKSFRKYTVVFFSIAIAIAFSRLYLYVHYPTDVIGGVVLGIISAKIGIYIFNKVNIKKLRSEVKDFYHS</sequence>
<dbReference type="InterPro" id="IPR000326">
    <property type="entry name" value="PAP2/HPO"/>
</dbReference>
<evidence type="ECO:0000256" key="4">
    <source>
        <dbReference type="ARBA" id="ARBA00022801"/>
    </source>
</evidence>
<feature type="domain" description="Phosphatidic acid phosphatase type 2/haloperoxidase" evidence="8">
    <location>
        <begin position="58"/>
        <end position="166"/>
    </location>
</feature>
<dbReference type="CDD" id="cd03392">
    <property type="entry name" value="PAP2_like_2"/>
    <property type="match status" value="1"/>
</dbReference>
<evidence type="ECO:0000256" key="1">
    <source>
        <dbReference type="ARBA" id="ARBA00004651"/>
    </source>
</evidence>
<evidence type="ECO:0000256" key="6">
    <source>
        <dbReference type="ARBA" id="ARBA00023136"/>
    </source>
</evidence>
<dbReference type="SUPFAM" id="SSF48317">
    <property type="entry name" value="Acid phosphatase/Vanadium-dependent haloperoxidase"/>
    <property type="match status" value="1"/>
</dbReference>
<evidence type="ECO:0000256" key="7">
    <source>
        <dbReference type="SAM" id="Phobius"/>
    </source>
</evidence>
<feature type="transmembrane region" description="Helical" evidence="7">
    <location>
        <begin position="151"/>
        <end position="169"/>
    </location>
</feature>
<dbReference type="Pfam" id="PF01569">
    <property type="entry name" value="PAP2"/>
    <property type="match status" value="1"/>
</dbReference>
<name>A0A1W1XSQ3_9CLOT</name>
<evidence type="ECO:0000256" key="5">
    <source>
        <dbReference type="ARBA" id="ARBA00022989"/>
    </source>
</evidence>
<accession>A0A1W1XSQ3</accession>
<keyword evidence="5 7" id="KW-1133">Transmembrane helix</keyword>
<feature type="transmembrane region" description="Helical" evidence="7">
    <location>
        <begin position="26"/>
        <end position="50"/>
    </location>
</feature>
<evidence type="ECO:0000313" key="9">
    <source>
        <dbReference type="EMBL" id="SMC26917.1"/>
    </source>
</evidence>
<evidence type="ECO:0000256" key="2">
    <source>
        <dbReference type="ARBA" id="ARBA00022475"/>
    </source>
</evidence>
<dbReference type="InterPro" id="IPR036938">
    <property type="entry name" value="PAP2/HPO_sf"/>
</dbReference>
<keyword evidence="6 7" id="KW-0472">Membrane</keyword>
<keyword evidence="2" id="KW-1003">Cell membrane</keyword>
<dbReference type="AlphaFoldDB" id="A0A1W1XSQ3"/>
<dbReference type="STRING" id="1121291.SAMN02745134_02983"/>
<proteinExistence type="predicted"/>
<reference evidence="9 10" key="1">
    <citation type="submission" date="2017-04" db="EMBL/GenBank/DDBJ databases">
        <authorList>
            <person name="Afonso C.L."/>
            <person name="Miller P.J."/>
            <person name="Scott M.A."/>
            <person name="Spackman E."/>
            <person name="Goraichik I."/>
            <person name="Dimitrov K.M."/>
            <person name="Suarez D.L."/>
            <person name="Swayne D.E."/>
        </authorList>
    </citation>
    <scope>NUCLEOTIDE SEQUENCE [LARGE SCALE GENOMIC DNA]</scope>
    <source>
        <strain evidence="9 10">DSM 12555</strain>
    </source>
</reference>